<keyword evidence="3" id="KW-1185">Reference proteome</keyword>
<keyword evidence="1" id="KW-0812">Transmembrane</keyword>
<evidence type="ECO:0000313" key="3">
    <source>
        <dbReference type="Proteomes" id="UP000028058"/>
    </source>
</evidence>
<keyword evidence="1" id="KW-1133">Transmembrane helix</keyword>
<gene>
    <name evidence="2" type="ORF">SFRA_023240</name>
</gene>
<protein>
    <submittedName>
        <fullName evidence="2">Uncharacterized protein</fullName>
    </submittedName>
</protein>
<dbReference type="OrthoDB" id="3965301at2"/>
<feature type="transmembrane region" description="Helical" evidence="1">
    <location>
        <begin position="452"/>
        <end position="476"/>
    </location>
</feature>
<comment type="caution">
    <text evidence="2">The sequence shown here is derived from an EMBL/GenBank/DDBJ whole genome shotgun (WGS) entry which is preliminary data.</text>
</comment>
<organism evidence="2 3">
    <name type="scientific">Streptomyces xinghaiensis</name>
    <dbReference type="NCBI Taxonomy" id="1038928"/>
    <lineage>
        <taxon>Bacteria</taxon>
        <taxon>Bacillati</taxon>
        <taxon>Actinomycetota</taxon>
        <taxon>Actinomycetes</taxon>
        <taxon>Kitasatosporales</taxon>
        <taxon>Streptomycetaceae</taxon>
        <taxon>Streptomyces</taxon>
    </lineage>
</organism>
<dbReference type="EMBL" id="JNAD02000012">
    <property type="protein sequence ID" value="RKM92833.1"/>
    <property type="molecule type" value="Genomic_DNA"/>
</dbReference>
<name>A0A420UYD8_9ACTN</name>
<dbReference type="AlphaFoldDB" id="A0A420UYD8"/>
<keyword evidence="1" id="KW-0472">Membrane</keyword>
<reference evidence="2 3" key="1">
    <citation type="journal article" date="2014" name="Genome Announc.">
        <title>Draft Genome Sequence of Streptomyces fradiae ATCC 19609, a Strain Highly Sensitive to Antibiotics.</title>
        <authorList>
            <person name="Bekker O.B."/>
            <person name="Klimina K.M."/>
            <person name="Vatlin A.A."/>
            <person name="Zakharevich N.V."/>
            <person name="Kasianov A.S."/>
            <person name="Danilenko V.N."/>
        </authorList>
    </citation>
    <scope>NUCLEOTIDE SEQUENCE [LARGE SCALE GENOMIC DNA]</scope>
    <source>
        <strain evidence="2 3">ATCC 19609</strain>
    </source>
</reference>
<sequence length="481" mass="51785">MGAVRTLEELARIGRQRSLTGRSVCLRHDDIESGLLLDSVFAERIGFEHTSFDGALTVRSCHIEELVIDHLAADALLITNSRIGRLTIRNAPIGCDVTVTDTSVVSLDLHSCGAVRLQRLRVEQLVQLAALRGSLSISATRAAAVSCRSQAVAGRLGRPRVDVRGLQVSEELTFDDLWLSALNLSDVAARALTLRRVRLDEPLNTTDLRCTDSLRINGLVIPAGANFITDSDIRGPVHLRGLEVHGGPLPQVPARLAFRNTTMYRLSVNSEASSVISLRDSSVTGVLGLPGGGSRVHLQEGSSVNDLELSGQTFRNSEQVLAFLRRSFHEVSAVTLEALRVALEKRNRNREVDQLYYLTRQMEALSLPLLRRGVARGVVGGVLGWGVRVRNPVRALLAGVFLTAIGLHLSGALREPGHNLLSPGASGEALVLAAALWLNVGTGMASELTSPGWSVLAVLLTVAGLLFSTLIVGVVIRRLVR</sequence>
<accession>A0A420UYD8</accession>
<evidence type="ECO:0000256" key="1">
    <source>
        <dbReference type="SAM" id="Phobius"/>
    </source>
</evidence>
<proteinExistence type="predicted"/>
<dbReference type="Proteomes" id="UP000028058">
    <property type="component" value="Unassembled WGS sequence"/>
</dbReference>
<evidence type="ECO:0000313" key="2">
    <source>
        <dbReference type="EMBL" id="RKM92833.1"/>
    </source>
</evidence>